<sequence>MPVFSRCVDDDSDLEYEDEIEDLGLLAAALLAGVAEHQTQRSEARNPTRRYLRRPQLLSNPRRNTPWQVLYESRDDRAYITTMGVDCATFDYVLLNGFAQRWNSVSIPRTDTNPTGMPRLGRRSLTAADTALQQIFALVPSTISRYRIFALQTLRDTLRELPEARVAWWSAAECEEDANLVMVRHPLLAGAIGGIDGMNIAMAESADPEVENSTYNGWLHGHYTSCVLVFSSKGTVS</sequence>
<proteinExistence type="predicted"/>
<reference evidence="1" key="1">
    <citation type="submission" date="2022-08" db="EMBL/GenBank/DDBJ databases">
        <title>Genome Sequence of Pycnoporus sanguineus.</title>
        <authorList>
            <person name="Buettner E."/>
        </authorList>
    </citation>
    <scope>NUCLEOTIDE SEQUENCE</scope>
    <source>
        <strain evidence="1">CG-C14</strain>
    </source>
</reference>
<dbReference type="Proteomes" id="UP001144978">
    <property type="component" value="Unassembled WGS sequence"/>
</dbReference>
<name>A0ACC1PTI5_9APHY</name>
<evidence type="ECO:0000313" key="2">
    <source>
        <dbReference type="Proteomes" id="UP001144978"/>
    </source>
</evidence>
<gene>
    <name evidence="1" type="ORF">NUW54_g6991</name>
</gene>
<keyword evidence="2" id="KW-1185">Reference proteome</keyword>
<comment type="caution">
    <text evidence="1">The sequence shown here is derived from an EMBL/GenBank/DDBJ whole genome shotgun (WGS) entry which is preliminary data.</text>
</comment>
<protein>
    <submittedName>
        <fullName evidence="1">Uncharacterized protein</fullName>
    </submittedName>
</protein>
<dbReference type="EMBL" id="JANSHE010001946">
    <property type="protein sequence ID" value="KAJ2998887.1"/>
    <property type="molecule type" value="Genomic_DNA"/>
</dbReference>
<organism evidence="1 2">
    <name type="scientific">Trametes sanguinea</name>
    <dbReference type="NCBI Taxonomy" id="158606"/>
    <lineage>
        <taxon>Eukaryota</taxon>
        <taxon>Fungi</taxon>
        <taxon>Dikarya</taxon>
        <taxon>Basidiomycota</taxon>
        <taxon>Agaricomycotina</taxon>
        <taxon>Agaricomycetes</taxon>
        <taxon>Polyporales</taxon>
        <taxon>Polyporaceae</taxon>
        <taxon>Trametes</taxon>
    </lineage>
</organism>
<evidence type="ECO:0000313" key="1">
    <source>
        <dbReference type="EMBL" id="KAJ2998887.1"/>
    </source>
</evidence>
<accession>A0ACC1PTI5</accession>